<evidence type="ECO:0000313" key="3">
    <source>
        <dbReference type="EMBL" id="JAV48224.1"/>
    </source>
</evidence>
<feature type="transmembrane region" description="Helical" evidence="1">
    <location>
        <begin position="12"/>
        <end position="30"/>
    </location>
</feature>
<dbReference type="SUPFAM" id="SSF55797">
    <property type="entry name" value="PR-1-like"/>
    <property type="match status" value="2"/>
</dbReference>
<sequence length="744" mass="86196">MVESMRSKSVNFAVLWIIVFSAVSFFSSLGKNICEYKYQIIHPEHSMCILRNSTCKFRHGTEENIQPLLNFHNQIRNSIKVFVGHKYPEGRNMPDMEWDHELYLIAQQYALQCAEKPDCLLCHQIDRFHVEQNYAVKTFSSVNIRVNRMTERFKAIIKEWVQELNKYEPTIIERFHNRGFPTNWTNILRSTTTKVGCASMSFERETSDKITEVYMCNYGPAKLVEGERIYEPKYMNCSNCPNGLICDINGLCKKQETSWKMNNMSLISGRLLKYEGYSNSWNNYDHSIMHTNFIPNKRETTESKECSAEYQNFTRNHSMCKPDKAGCDFSRTYLRYRDRLLHVHNTIRNSIAKYGGIQHQTATNMKVMEWDNELYEMARLYVIQCIQEPDCKQCHQSRRFPVEQNFAVKTFMYNVKRKKSGERFVDVVMEWAKEMKDYLSGDTQSISQKIVDGDKKSWTNIFRAKTYKIGCASISFNVTPPPEEVIKEIYICNYGPAILSEGEQLYEFGTSCSNCEKGFSCDKTYTNLCNRLIPSSINTTTEVVGADNLTNLIQESSESIADGKINVTNDLLQLVTESVQTDLAVPSDSCIIWNCTISWQTEKVCEFEEQCYNAWRISAFENEIYLEIDIPENEKTALLFHQNIFIDSPSCFTFSYTKDSLDYWSFMTSTLFGIAVRTDSNEHVMVQLHEDSLMWRTAALDIPWKDVFIQVGIAIKSYAGVGKQEIHVKDFIIVCGNCTSEDCI</sequence>
<dbReference type="InterPro" id="IPR035940">
    <property type="entry name" value="CAP_sf"/>
</dbReference>
<dbReference type="PANTHER" id="PTHR10334">
    <property type="entry name" value="CYSTEINE-RICH SECRETORY PROTEIN-RELATED"/>
    <property type="match status" value="1"/>
</dbReference>
<keyword evidence="1" id="KW-1133">Transmembrane helix</keyword>
<evidence type="ECO:0000256" key="1">
    <source>
        <dbReference type="SAM" id="Phobius"/>
    </source>
</evidence>
<protein>
    <submittedName>
        <fullName evidence="3">Cysteine-rich secretory protein</fullName>
    </submittedName>
</protein>
<keyword evidence="1" id="KW-0472">Membrane</keyword>
<accession>A0A1W7RAR1</accession>
<name>A0A1W7RAR1_9SCOR</name>
<reference evidence="3" key="1">
    <citation type="submission" date="2016-11" db="EMBL/GenBank/DDBJ databases">
        <title>Venom-gland transcriptomics and venom proteomics of the black-back scorpion (Hadrurus spadix) reveal detectability challenges and an unexplored realm of animal toxin diversity.</title>
        <authorList>
            <person name="Rokyta D.R."/>
            <person name="Ward M.J."/>
        </authorList>
    </citation>
    <scope>NUCLEOTIDE SEQUENCE</scope>
    <source>
        <tissue evidence="3">Venom gland</tissue>
    </source>
</reference>
<keyword evidence="1" id="KW-0812">Transmembrane</keyword>
<dbReference type="Gene3D" id="3.40.33.10">
    <property type="entry name" value="CAP"/>
    <property type="match status" value="2"/>
</dbReference>
<dbReference type="InterPro" id="IPR001283">
    <property type="entry name" value="CRISP-related"/>
</dbReference>
<dbReference type="Pfam" id="PF00188">
    <property type="entry name" value="CAP"/>
    <property type="match status" value="2"/>
</dbReference>
<dbReference type="CDD" id="cd05380">
    <property type="entry name" value="CAP_euk"/>
    <property type="match status" value="2"/>
</dbReference>
<proteinExistence type="predicted"/>
<feature type="domain" description="SCP" evidence="2">
    <location>
        <begin position="63"/>
        <end position="226"/>
    </location>
</feature>
<dbReference type="EMBL" id="GFAH01000165">
    <property type="protein sequence ID" value="JAV48224.1"/>
    <property type="molecule type" value="Transcribed_RNA"/>
</dbReference>
<organism evidence="3">
    <name type="scientific">Hadrurus spadix</name>
    <dbReference type="NCBI Taxonomy" id="141984"/>
    <lineage>
        <taxon>Eukaryota</taxon>
        <taxon>Metazoa</taxon>
        <taxon>Ecdysozoa</taxon>
        <taxon>Arthropoda</taxon>
        <taxon>Chelicerata</taxon>
        <taxon>Arachnida</taxon>
        <taxon>Scorpiones</taxon>
        <taxon>Iurida</taxon>
        <taxon>Iuroidea</taxon>
        <taxon>Hadrurus</taxon>
    </lineage>
</organism>
<dbReference type="InterPro" id="IPR014044">
    <property type="entry name" value="CAP_dom"/>
</dbReference>
<feature type="domain" description="SCP" evidence="2">
    <location>
        <begin position="335"/>
        <end position="502"/>
    </location>
</feature>
<dbReference type="AlphaFoldDB" id="A0A1W7RAR1"/>
<dbReference type="SMART" id="SM00198">
    <property type="entry name" value="SCP"/>
    <property type="match status" value="2"/>
</dbReference>
<evidence type="ECO:0000259" key="2">
    <source>
        <dbReference type="SMART" id="SM00198"/>
    </source>
</evidence>